<gene>
    <name evidence="1" type="ORF">PIB30_026663</name>
</gene>
<dbReference type="Proteomes" id="UP001341840">
    <property type="component" value="Unassembled WGS sequence"/>
</dbReference>
<keyword evidence="2" id="KW-1185">Reference proteome</keyword>
<comment type="caution">
    <text evidence="1">The sequence shown here is derived from an EMBL/GenBank/DDBJ whole genome shotgun (WGS) entry which is preliminary data.</text>
</comment>
<evidence type="ECO:0000313" key="2">
    <source>
        <dbReference type="Proteomes" id="UP001341840"/>
    </source>
</evidence>
<name>A0ABU6Z856_9FABA</name>
<reference evidence="1 2" key="1">
    <citation type="journal article" date="2023" name="Plants (Basel)">
        <title>Bridging the Gap: Combining Genomics and Transcriptomics Approaches to Understand Stylosanthes scabra, an Orphan Legume from the Brazilian Caatinga.</title>
        <authorList>
            <person name="Ferreira-Neto J.R.C."/>
            <person name="da Silva M.D."/>
            <person name="Binneck E."/>
            <person name="de Melo N.F."/>
            <person name="da Silva R.H."/>
            <person name="de Melo A.L.T.M."/>
            <person name="Pandolfi V."/>
            <person name="Bustamante F.O."/>
            <person name="Brasileiro-Vidal A.C."/>
            <person name="Benko-Iseppon A.M."/>
        </authorList>
    </citation>
    <scope>NUCLEOTIDE SEQUENCE [LARGE SCALE GENOMIC DNA]</scope>
    <source>
        <tissue evidence="1">Leaves</tissue>
    </source>
</reference>
<protein>
    <submittedName>
        <fullName evidence="1">Uncharacterized protein</fullName>
    </submittedName>
</protein>
<evidence type="ECO:0000313" key="1">
    <source>
        <dbReference type="EMBL" id="MED6218439.1"/>
    </source>
</evidence>
<sequence length="69" mass="7658">MHYSEIPGRALPHQQQYRYTRAYKYPMGTQVLPPACPIEDSAIGFTATAHVWTGLGLFGSAFTPEQTLS</sequence>
<organism evidence="1 2">
    <name type="scientific">Stylosanthes scabra</name>
    <dbReference type="NCBI Taxonomy" id="79078"/>
    <lineage>
        <taxon>Eukaryota</taxon>
        <taxon>Viridiplantae</taxon>
        <taxon>Streptophyta</taxon>
        <taxon>Embryophyta</taxon>
        <taxon>Tracheophyta</taxon>
        <taxon>Spermatophyta</taxon>
        <taxon>Magnoliopsida</taxon>
        <taxon>eudicotyledons</taxon>
        <taxon>Gunneridae</taxon>
        <taxon>Pentapetalae</taxon>
        <taxon>rosids</taxon>
        <taxon>fabids</taxon>
        <taxon>Fabales</taxon>
        <taxon>Fabaceae</taxon>
        <taxon>Papilionoideae</taxon>
        <taxon>50 kb inversion clade</taxon>
        <taxon>dalbergioids sensu lato</taxon>
        <taxon>Dalbergieae</taxon>
        <taxon>Pterocarpus clade</taxon>
        <taxon>Stylosanthes</taxon>
    </lineage>
</organism>
<proteinExistence type="predicted"/>
<accession>A0ABU6Z856</accession>
<dbReference type="EMBL" id="JASCZI010271961">
    <property type="protein sequence ID" value="MED6218439.1"/>
    <property type="molecule type" value="Genomic_DNA"/>
</dbReference>